<dbReference type="AlphaFoldDB" id="A0A0B6TLI8"/>
<dbReference type="Proteomes" id="UP000031928">
    <property type="component" value="Chromosome"/>
</dbReference>
<name>A0A0B6TLI8_9CORY</name>
<keyword evidence="2" id="KW-0812">Transmembrane</keyword>
<feature type="compositionally biased region" description="Gly residues" evidence="1">
    <location>
        <begin position="118"/>
        <end position="130"/>
    </location>
</feature>
<sequence length="317" mass="32033">MRRVITIATFTVLLGTAPAALALPALPPGVNVQDIVGAPISVPAGQTTTVDLGVPVSVSYHADGWSVVSAGTAVSVTPPAEGSTSIVVPVSAAGYSANLTLVAEEDASAPVPPASAGTSGGGEAPAGASGGSPEVAGERETPAGAPGGISRDDRSTAYPAERSGAELIDLESTVEGNRIVASMGMMQALKLFNQFKDVSREGLTLRYLDAEGRVIEGVTRDVDEVSRTLTLTYPEGEMPDNPFIMELVRDGAAVAVVTLTDPRTPTAAREGAEEPAETAIPVAAGSSTGWLAVAGVLVLLLGVGAVSLLARLRRSRG</sequence>
<evidence type="ECO:0000256" key="3">
    <source>
        <dbReference type="SAM" id="SignalP"/>
    </source>
</evidence>
<dbReference type="EMBL" id="CP007790">
    <property type="protein sequence ID" value="AJK68793.1"/>
    <property type="molecule type" value="Genomic_DNA"/>
</dbReference>
<reference evidence="4 5" key="1">
    <citation type="submission" date="2014-05" db="EMBL/GenBank/DDBJ databases">
        <title>Complete genome sequence of Corynebacterium marinum DSM 44953.</title>
        <authorList>
            <person name="Schaffert L."/>
            <person name="Albersmeier A."/>
            <person name="Kalinowski J."/>
            <person name="Ruckert C."/>
        </authorList>
    </citation>
    <scope>NUCLEOTIDE SEQUENCE [LARGE SCALE GENOMIC DNA]</scope>
    <source>
        <strain evidence="4 5">DSM 44953</strain>
    </source>
</reference>
<proteinExistence type="predicted"/>
<protein>
    <recommendedName>
        <fullName evidence="6">Secreted protein</fullName>
    </recommendedName>
</protein>
<dbReference type="RefSeq" id="WP_052491109.1">
    <property type="nucleotide sequence ID" value="NZ_CP007790.1"/>
</dbReference>
<evidence type="ECO:0000313" key="4">
    <source>
        <dbReference type="EMBL" id="AJK68793.1"/>
    </source>
</evidence>
<keyword evidence="3" id="KW-0732">Signal</keyword>
<dbReference type="OrthoDB" id="4424380at2"/>
<organism evidence="4 5">
    <name type="scientific">Corynebacterium marinum DSM 44953</name>
    <dbReference type="NCBI Taxonomy" id="1224162"/>
    <lineage>
        <taxon>Bacteria</taxon>
        <taxon>Bacillati</taxon>
        <taxon>Actinomycetota</taxon>
        <taxon>Actinomycetes</taxon>
        <taxon>Mycobacteriales</taxon>
        <taxon>Corynebacteriaceae</taxon>
        <taxon>Corynebacterium</taxon>
    </lineage>
</organism>
<dbReference type="KEGG" id="cmq:B840_05920"/>
<evidence type="ECO:0000256" key="2">
    <source>
        <dbReference type="SAM" id="Phobius"/>
    </source>
</evidence>
<dbReference type="STRING" id="1224162.B840_05920"/>
<keyword evidence="2" id="KW-0472">Membrane</keyword>
<dbReference type="HOGENOM" id="CLU_072524_0_0_11"/>
<feature type="transmembrane region" description="Helical" evidence="2">
    <location>
        <begin position="290"/>
        <end position="310"/>
    </location>
</feature>
<evidence type="ECO:0008006" key="6">
    <source>
        <dbReference type="Google" id="ProtNLM"/>
    </source>
</evidence>
<gene>
    <name evidence="4" type="ORF">B840_05920</name>
</gene>
<keyword evidence="2" id="KW-1133">Transmembrane helix</keyword>
<feature type="region of interest" description="Disordered" evidence="1">
    <location>
        <begin position="106"/>
        <end position="156"/>
    </location>
</feature>
<evidence type="ECO:0000313" key="5">
    <source>
        <dbReference type="Proteomes" id="UP000031928"/>
    </source>
</evidence>
<evidence type="ECO:0000256" key="1">
    <source>
        <dbReference type="SAM" id="MobiDB-lite"/>
    </source>
</evidence>
<keyword evidence="5" id="KW-1185">Reference proteome</keyword>
<feature type="signal peptide" evidence="3">
    <location>
        <begin position="1"/>
        <end position="22"/>
    </location>
</feature>
<accession>A0A0B6TLI8</accession>
<feature type="chain" id="PRO_5038958803" description="Secreted protein" evidence="3">
    <location>
        <begin position="23"/>
        <end position="317"/>
    </location>
</feature>